<keyword evidence="9" id="KW-1185">Reference proteome</keyword>
<evidence type="ECO:0000256" key="4">
    <source>
        <dbReference type="ARBA" id="ARBA00023235"/>
    </source>
</evidence>
<evidence type="ECO:0000256" key="6">
    <source>
        <dbReference type="RuleBase" id="RU003915"/>
    </source>
</evidence>
<feature type="domain" description="PPIase FKBP-type" evidence="7">
    <location>
        <begin position="158"/>
        <end position="243"/>
    </location>
</feature>
<dbReference type="AlphaFoldDB" id="A0A198URR6"/>
<dbReference type="Proteomes" id="UP000078228">
    <property type="component" value="Unassembled WGS sequence"/>
</dbReference>
<dbReference type="OrthoDB" id="9814548at2"/>
<dbReference type="Pfam" id="PF01346">
    <property type="entry name" value="FKBP_N"/>
    <property type="match status" value="1"/>
</dbReference>
<dbReference type="InterPro" id="IPR046357">
    <property type="entry name" value="PPIase_dom_sf"/>
</dbReference>
<dbReference type="SUPFAM" id="SSF54534">
    <property type="entry name" value="FKBP-like"/>
    <property type="match status" value="1"/>
</dbReference>
<reference evidence="8 9" key="1">
    <citation type="journal article" date="2016" name="Genome Biol. Evol.">
        <title>Comparative Genomic Analyses of the Moraxella catarrhalis Serosensitive and Seroresistant Lineages Demonstrate Their Independent Evolution.</title>
        <authorList>
            <person name="Earl J.P."/>
            <person name="de Vries S.P."/>
            <person name="Ahmed A."/>
            <person name="Powell E."/>
            <person name="Schultz M.P."/>
            <person name="Hermans P.W."/>
            <person name="Hill D.J."/>
            <person name="Zhou Z."/>
            <person name="Constantinidou C.I."/>
            <person name="Hu F.Z."/>
            <person name="Bootsma H.J."/>
            <person name="Ehrlich G.D."/>
        </authorList>
    </citation>
    <scope>NUCLEOTIDE SEQUENCE [LARGE SCALE GENOMIC DNA]</scope>
    <source>
        <strain evidence="8 9">Z7542</strain>
    </source>
</reference>
<dbReference type="Pfam" id="PF00254">
    <property type="entry name" value="FKBP_C"/>
    <property type="match status" value="1"/>
</dbReference>
<keyword evidence="3 5" id="KW-0697">Rotamase</keyword>
<dbReference type="eggNOG" id="COG0545">
    <property type="taxonomic scope" value="Bacteria"/>
</dbReference>
<evidence type="ECO:0000256" key="1">
    <source>
        <dbReference type="ARBA" id="ARBA00000971"/>
    </source>
</evidence>
<protein>
    <recommendedName>
        <fullName evidence="6">Peptidyl-prolyl cis-trans isomerase</fullName>
        <ecNumber evidence="6">5.2.1.8</ecNumber>
    </recommendedName>
</protein>
<dbReference type="EC" id="5.2.1.8" evidence="6"/>
<dbReference type="Gene3D" id="1.10.287.460">
    <property type="entry name" value="Peptidyl-prolyl cis-trans isomerase, FKBP-type, N-terminal domain"/>
    <property type="match status" value="1"/>
</dbReference>
<dbReference type="PATRIC" id="fig|480.237.peg.886"/>
<dbReference type="InterPro" id="IPR000774">
    <property type="entry name" value="PPIase_FKBP_N"/>
</dbReference>
<evidence type="ECO:0000256" key="2">
    <source>
        <dbReference type="ARBA" id="ARBA00006577"/>
    </source>
</evidence>
<dbReference type="GO" id="GO:0006457">
    <property type="term" value="P:protein folding"/>
    <property type="evidence" value="ECO:0007669"/>
    <property type="project" value="InterPro"/>
</dbReference>
<evidence type="ECO:0000313" key="9">
    <source>
        <dbReference type="Proteomes" id="UP000078228"/>
    </source>
</evidence>
<name>A0A198URR6_MORCA</name>
<dbReference type="PANTHER" id="PTHR43811">
    <property type="entry name" value="FKBP-TYPE PEPTIDYL-PROLYL CIS-TRANS ISOMERASE FKPA"/>
    <property type="match status" value="1"/>
</dbReference>
<evidence type="ECO:0000259" key="7">
    <source>
        <dbReference type="PROSITE" id="PS50059"/>
    </source>
</evidence>
<keyword evidence="4 5" id="KW-0413">Isomerase</keyword>
<sequence>MKKHALVATMAATLILLGCQKQDASASLPKAGEKSTVVSDKSTEIEQVSYVFGYDAGESMKKIEENLDIDIYIKAFKDGYAGVESALTKKQIQTLGQAYEKRKTEEAIQKQQQAAVTNKADGEKFLAENAKKDGVKTTPSGLQYKVITEGTGKSPTAKDGVYAAYEGRLIDGTVFDSSEGEAVPFMLSQVIEGWSEGLQLMKEGGKYELYVPSQMAYGEHGMHNAGIGPNSVLVFVIDLKKVSDEKAIAAEQQAIIDAQMQAIQESQGQR</sequence>
<accession>A0A198URR6</accession>
<dbReference type="PROSITE" id="PS50059">
    <property type="entry name" value="FKBP_PPIASE"/>
    <property type="match status" value="1"/>
</dbReference>
<dbReference type="InterPro" id="IPR036944">
    <property type="entry name" value="PPIase_FKBP_N_sf"/>
</dbReference>
<dbReference type="EMBL" id="LXHC01000004">
    <property type="protein sequence ID" value="OAU97972.1"/>
    <property type="molecule type" value="Genomic_DNA"/>
</dbReference>
<dbReference type="InterPro" id="IPR001179">
    <property type="entry name" value="PPIase_FKBP_dom"/>
</dbReference>
<dbReference type="RefSeq" id="WP_064609793.1">
    <property type="nucleotide sequence ID" value="NZ_LXHB01000008.1"/>
</dbReference>
<gene>
    <name evidence="8" type="ORF">AO384_0219</name>
</gene>
<dbReference type="Gene3D" id="3.10.50.40">
    <property type="match status" value="1"/>
</dbReference>
<dbReference type="PANTHER" id="PTHR43811:SF57">
    <property type="entry name" value="FKBP-TYPE PEPTIDYL-PROLYL CIS-TRANS ISOMERASE FKPA-RELATED"/>
    <property type="match status" value="1"/>
</dbReference>
<dbReference type="GO" id="GO:0003755">
    <property type="term" value="F:peptidyl-prolyl cis-trans isomerase activity"/>
    <property type="evidence" value="ECO:0007669"/>
    <property type="project" value="UniProtKB-UniRule"/>
</dbReference>
<comment type="caution">
    <text evidence="8">The sequence shown here is derived from an EMBL/GenBank/DDBJ whole genome shotgun (WGS) entry which is preliminary data.</text>
</comment>
<evidence type="ECO:0000256" key="3">
    <source>
        <dbReference type="ARBA" id="ARBA00023110"/>
    </source>
</evidence>
<evidence type="ECO:0000256" key="5">
    <source>
        <dbReference type="PROSITE-ProRule" id="PRU00277"/>
    </source>
</evidence>
<evidence type="ECO:0000313" key="8">
    <source>
        <dbReference type="EMBL" id="OAU97972.1"/>
    </source>
</evidence>
<comment type="similarity">
    <text evidence="2 6">Belongs to the FKBP-type PPIase family.</text>
</comment>
<organism evidence="8 9">
    <name type="scientific">Moraxella catarrhalis</name>
    <name type="common">Branhamella catarrhalis</name>
    <dbReference type="NCBI Taxonomy" id="480"/>
    <lineage>
        <taxon>Bacteria</taxon>
        <taxon>Pseudomonadati</taxon>
        <taxon>Pseudomonadota</taxon>
        <taxon>Gammaproteobacteria</taxon>
        <taxon>Moraxellales</taxon>
        <taxon>Moraxellaceae</taxon>
        <taxon>Moraxella</taxon>
    </lineage>
</organism>
<proteinExistence type="inferred from homology"/>
<comment type="catalytic activity">
    <reaction evidence="1 5 6">
        <text>[protein]-peptidylproline (omega=180) = [protein]-peptidylproline (omega=0)</text>
        <dbReference type="Rhea" id="RHEA:16237"/>
        <dbReference type="Rhea" id="RHEA-COMP:10747"/>
        <dbReference type="Rhea" id="RHEA-COMP:10748"/>
        <dbReference type="ChEBI" id="CHEBI:83833"/>
        <dbReference type="ChEBI" id="CHEBI:83834"/>
        <dbReference type="EC" id="5.2.1.8"/>
    </reaction>
</comment>
<dbReference type="PROSITE" id="PS51257">
    <property type="entry name" value="PROKAR_LIPOPROTEIN"/>
    <property type="match status" value="1"/>
</dbReference>